<gene>
    <name evidence="2" type="ORF">QO000_002899</name>
</gene>
<comment type="caution">
    <text evidence="2">The sequence shown here is derived from an EMBL/GenBank/DDBJ whole genome shotgun (WGS) entry which is preliminary data.</text>
</comment>
<evidence type="ECO:0000313" key="3">
    <source>
        <dbReference type="Proteomes" id="UP001226720"/>
    </source>
</evidence>
<reference evidence="2" key="1">
    <citation type="submission" date="2023-07" db="EMBL/GenBank/DDBJ databases">
        <title>Genomic Encyclopedia of Type Strains, Phase IV (KMG-IV): sequencing the most valuable type-strain genomes for metagenomic binning, comparative biology and taxonomic classification.</title>
        <authorList>
            <person name="Goeker M."/>
        </authorList>
    </citation>
    <scope>NUCLEOTIDE SEQUENCE [LARGE SCALE GENOMIC DNA]</scope>
    <source>
        <strain evidence="2">JSM 076093</strain>
    </source>
</reference>
<keyword evidence="1" id="KW-0812">Transmembrane</keyword>
<dbReference type="RefSeq" id="WP_301552577.1">
    <property type="nucleotide sequence ID" value="NZ_JAQRMZ010000009.1"/>
</dbReference>
<evidence type="ECO:0000313" key="2">
    <source>
        <dbReference type="EMBL" id="MDQ0483915.1"/>
    </source>
</evidence>
<dbReference type="GeneID" id="301328228"/>
<feature type="transmembrane region" description="Helical" evidence="1">
    <location>
        <begin position="9"/>
        <end position="26"/>
    </location>
</feature>
<organism evidence="2 3">
    <name type="scientific">Guptibacillus hwajinpoensis</name>
    <dbReference type="NCBI Taxonomy" id="208199"/>
    <lineage>
        <taxon>Bacteria</taxon>
        <taxon>Bacillati</taxon>
        <taxon>Bacillota</taxon>
        <taxon>Bacilli</taxon>
        <taxon>Bacillales</taxon>
        <taxon>Guptibacillaceae</taxon>
        <taxon>Guptibacillus</taxon>
    </lineage>
</organism>
<keyword evidence="1" id="KW-1133">Transmembrane helix</keyword>
<name>A0ABU0K3H3_9BACL</name>
<dbReference type="EMBL" id="JAUSWM010000005">
    <property type="protein sequence ID" value="MDQ0483915.1"/>
    <property type="molecule type" value="Genomic_DNA"/>
</dbReference>
<proteinExistence type="predicted"/>
<keyword evidence="3" id="KW-1185">Reference proteome</keyword>
<sequence>MKSSLIGKFNILAGVIFIIMGIYLLSTNLSNGSLQPNLSIVIAFLFVGIALILLSIFYKK</sequence>
<feature type="transmembrane region" description="Helical" evidence="1">
    <location>
        <begin position="38"/>
        <end position="58"/>
    </location>
</feature>
<keyword evidence="1" id="KW-0472">Membrane</keyword>
<dbReference type="Proteomes" id="UP001226720">
    <property type="component" value="Unassembled WGS sequence"/>
</dbReference>
<accession>A0ABU0K3H3</accession>
<protein>
    <submittedName>
        <fullName evidence="2">Uncharacterized membrane protein HdeD (DUF308 family)</fullName>
    </submittedName>
</protein>
<evidence type="ECO:0000256" key="1">
    <source>
        <dbReference type="SAM" id="Phobius"/>
    </source>
</evidence>